<feature type="chain" id="PRO_5045668315" description="GmrSD restriction endonucleases C-terminal domain-containing protein" evidence="2">
    <location>
        <begin position="17"/>
        <end position="258"/>
    </location>
</feature>
<dbReference type="Pfam" id="PF07510">
    <property type="entry name" value="GmrSD_C"/>
    <property type="match status" value="1"/>
</dbReference>
<feature type="compositionally biased region" description="Low complexity" evidence="1">
    <location>
        <begin position="57"/>
        <end position="70"/>
    </location>
</feature>
<feature type="domain" description="GmrSD restriction endonucleases C-terminal" evidence="3">
    <location>
        <begin position="115"/>
        <end position="253"/>
    </location>
</feature>
<dbReference type="PANTHER" id="PTHR24094">
    <property type="entry name" value="SECRETED PROTEIN"/>
    <property type="match status" value="1"/>
</dbReference>
<accession>A0ABP7DND4</accession>
<sequence>MLLAVLLTGCAPAVSAGEPLIVLSEAASPTPLVALREKPTPPAASRNDDDAAEGVDSSGQPAASGSSPGQSRILREEILGVLGRLEVKGRAPQTGYDRDLFGNGWKDPDRNGCDARNDTLKRDLTAIEVKPATGGCVVLSGLLEDPFTGNDVAFLRGQETSADVQIDHLVALSDAWQKGAQQLDPETRELFANDPLNLLAVDGAQNMSKGDGDAATWLPPNKAFRCDYVARQVQVKEKYRLWVTPAERDAITAVADAC</sequence>
<name>A0ABP7DND4_9MICC</name>
<feature type="region of interest" description="Disordered" evidence="1">
    <location>
        <begin position="33"/>
        <end position="70"/>
    </location>
</feature>
<evidence type="ECO:0000313" key="4">
    <source>
        <dbReference type="EMBL" id="GAA3707967.1"/>
    </source>
</evidence>
<evidence type="ECO:0000259" key="3">
    <source>
        <dbReference type="Pfam" id="PF07510"/>
    </source>
</evidence>
<feature type="signal peptide" evidence="2">
    <location>
        <begin position="1"/>
        <end position="16"/>
    </location>
</feature>
<evidence type="ECO:0000256" key="1">
    <source>
        <dbReference type="SAM" id="MobiDB-lite"/>
    </source>
</evidence>
<dbReference type="EMBL" id="BAABCJ010000005">
    <property type="protein sequence ID" value="GAA3707967.1"/>
    <property type="molecule type" value="Genomic_DNA"/>
</dbReference>
<dbReference type="RefSeq" id="WP_344884392.1">
    <property type="nucleotide sequence ID" value="NZ_BAABCJ010000005.1"/>
</dbReference>
<keyword evidence="5" id="KW-1185">Reference proteome</keyword>
<evidence type="ECO:0000256" key="2">
    <source>
        <dbReference type="SAM" id="SignalP"/>
    </source>
</evidence>
<dbReference type="InterPro" id="IPR011089">
    <property type="entry name" value="GmrSD_C"/>
</dbReference>
<organism evidence="4 5">
    <name type="scientific">Zhihengliuella alba</name>
    <dbReference type="NCBI Taxonomy" id="547018"/>
    <lineage>
        <taxon>Bacteria</taxon>
        <taxon>Bacillati</taxon>
        <taxon>Actinomycetota</taxon>
        <taxon>Actinomycetes</taxon>
        <taxon>Micrococcales</taxon>
        <taxon>Micrococcaceae</taxon>
        <taxon>Zhihengliuella</taxon>
    </lineage>
</organism>
<gene>
    <name evidence="4" type="ORF">GCM10022377_22250</name>
</gene>
<proteinExistence type="predicted"/>
<dbReference type="Proteomes" id="UP001501536">
    <property type="component" value="Unassembled WGS sequence"/>
</dbReference>
<protein>
    <recommendedName>
        <fullName evidence="3">GmrSD restriction endonucleases C-terminal domain-containing protein</fullName>
    </recommendedName>
</protein>
<dbReference type="PANTHER" id="PTHR24094:SF15">
    <property type="entry name" value="AMP-DEPENDENT SYNTHETASE_LIGASE DOMAIN-CONTAINING PROTEIN-RELATED"/>
    <property type="match status" value="1"/>
</dbReference>
<reference evidence="5" key="1">
    <citation type="journal article" date="2019" name="Int. J. Syst. Evol. Microbiol.">
        <title>The Global Catalogue of Microorganisms (GCM) 10K type strain sequencing project: providing services to taxonomists for standard genome sequencing and annotation.</title>
        <authorList>
            <consortium name="The Broad Institute Genomics Platform"/>
            <consortium name="The Broad Institute Genome Sequencing Center for Infectious Disease"/>
            <person name="Wu L."/>
            <person name="Ma J."/>
        </authorList>
    </citation>
    <scope>NUCLEOTIDE SEQUENCE [LARGE SCALE GENOMIC DNA]</scope>
    <source>
        <strain evidence="5">JCM 16961</strain>
    </source>
</reference>
<evidence type="ECO:0000313" key="5">
    <source>
        <dbReference type="Proteomes" id="UP001501536"/>
    </source>
</evidence>
<comment type="caution">
    <text evidence="4">The sequence shown here is derived from an EMBL/GenBank/DDBJ whole genome shotgun (WGS) entry which is preliminary data.</text>
</comment>
<keyword evidence="2" id="KW-0732">Signal</keyword>